<evidence type="ECO:0000313" key="1">
    <source>
        <dbReference type="EMBL" id="QDU47237.1"/>
    </source>
</evidence>
<reference evidence="1 2" key="1">
    <citation type="submission" date="2019-02" db="EMBL/GenBank/DDBJ databases">
        <title>Deep-cultivation of Planctomycetes and their phenomic and genomic characterization uncovers novel biology.</title>
        <authorList>
            <person name="Wiegand S."/>
            <person name="Jogler M."/>
            <person name="Boedeker C."/>
            <person name="Pinto D."/>
            <person name="Vollmers J."/>
            <person name="Rivas-Marin E."/>
            <person name="Kohn T."/>
            <person name="Peeters S.H."/>
            <person name="Heuer A."/>
            <person name="Rast P."/>
            <person name="Oberbeckmann S."/>
            <person name="Bunk B."/>
            <person name="Jeske O."/>
            <person name="Meyerdierks A."/>
            <person name="Storesund J.E."/>
            <person name="Kallscheuer N."/>
            <person name="Luecker S."/>
            <person name="Lage O.M."/>
            <person name="Pohl T."/>
            <person name="Merkel B.J."/>
            <person name="Hornburger P."/>
            <person name="Mueller R.-W."/>
            <person name="Bruemmer F."/>
            <person name="Labrenz M."/>
            <person name="Spormann A.M."/>
            <person name="Op den Camp H."/>
            <person name="Overmann J."/>
            <person name="Amann R."/>
            <person name="Jetten M.S.M."/>
            <person name="Mascher T."/>
            <person name="Medema M.H."/>
            <person name="Devos D.P."/>
            <person name="Kaster A.-K."/>
            <person name="Ovreas L."/>
            <person name="Rohde M."/>
            <person name="Galperin M.Y."/>
            <person name="Jogler C."/>
        </authorList>
    </citation>
    <scope>NUCLEOTIDE SEQUENCE [LARGE SCALE GENOMIC DNA]</scope>
    <source>
        <strain evidence="1 2">Mal52</strain>
    </source>
</reference>
<sequence>MAMQNCWSVTPAAAQSLLLEYKAAEALPNFDIDGKPARIHTQGLFVTQRHYYVTGRLETQPRRALLLRFDRKNLETVEFVEITPPQKSPDDALRLDHPGGFDFDGQDFWIPISASRPHSRTVVLRFPHQPDKPLSTTVSKVAFTCDDHIGAIACDSMSRELYGANWDTKLVYRWRTDGTVVETIPRQELISDDKTWALAVQDWKGIGKQRVLAGGVDKNRDREPATSPALVAIVDIRQRSKIASARVPRPKGTEQTLTREGLAVLGDQLFFLPGDLGQDARIFRYQWKIAAE</sequence>
<organism evidence="1 2">
    <name type="scientific">Symmachiella dynata</name>
    <dbReference type="NCBI Taxonomy" id="2527995"/>
    <lineage>
        <taxon>Bacteria</taxon>
        <taxon>Pseudomonadati</taxon>
        <taxon>Planctomycetota</taxon>
        <taxon>Planctomycetia</taxon>
        <taxon>Planctomycetales</taxon>
        <taxon>Planctomycetaceae</taxon>
        <taxon>Symmachiella</taxon>
    </lineage>
</organism>
<name>A0A517ZXN6_9PLAN</name>
<dbReference type="Pfam" id="PF20055">
    <property type="entry name" value="DUF6454"/>
    <property type="match status" value="1"/>
</dbReference>
<dbReference type="KEGG" id="sdyn:Mal52_57650"/>
<proteinExistence type="predicted"/>
<protein>
    <recommendedName>
        <fullName evidence="3">Phytase-like domain-containing protein</fullName>
    </recommendedName>
</protein>
<keyword evidence="2" id="KW-1185">Reference proteome</keyword>
<dbReference type="RefSeq" id="WP_145379981.1">
    <property type="nucleotide sequence ID" value="NZ_CP036276.1"/>
</dbReference>
<dbReference type="AlphaFoldDB" id="A0A517ZXN6"/>
<evidence type="ECO:0008006" key="3">
    <source>
        <dbReference type="Google" id="ProtNLM"/>
    </source>
</evidence>
<accession>A0A517ZXN6</accession>
<gene>
    <name evidence="1" type="ORF">Mal52_57650</name>
</gene>
<dbReference type="Proteomes" id="UP000319383">
    <property type="component" value="Chromosome"/>
</dbReference>
<dbReference type="EMBL" id="CP036276">
    <property type="protein sequence ID" value="QDU47237.1"/>
    <property type="molecule type" value="Genomic_DNA"/>
</dbReference>
<dbReference type="SUPFAM" id="SSF101898">
    <property type="entry name" value="NHL repeat"/>
    <property type="match status" value="1"/>
</dbReference>
<dbReference type="InterPro" id="IPR046312">
    <property type="entry name" value="DUF6454"/>
</dbReference>
<evidence type="ECO:0000313" key="2">
    <source>
        <dbReference type="Proteomes" id="UP000319383"/>
    </source>
</evidence>